<feature type="signal peptide" evidence="5">
    <location>
        <begin position="1"/>
        <end position="24"/>
    </location>
</feature>
<feature type="chain" id="PRO_5045358403" evidence="5">
    <location>
        <begin position="25"/>
        <end position="317"/>
    </location>
</feature>
<dbReference type="EMBL" id="CP002207">
    <property type="protein sequence ID" value="ADP33824.1"/>
    <property type="molecule type" value="Genomic_DNA"/>
</dbReference>
<feature type="coiled-coil region" evidence="3">
    <location>
        <begin position="170"/>
        <end position="197"/>
    </location>
</feature>
<evidence type="ECO:0000256" key="4">
    <source>
        <dbReference type="SAM" id="MobiDB-lite"/>
    </source>
</evidence>
<sequence>MKKFAGIWTALVLTAVLMTGCSGADSQSGSKAKQEPGSSEAFPVKIDDASKQDVTIKTEPKKIVSLMPSNTEITYALGLGDKVIGVTKNDTYPKEVKKVEKVGDMNVNVEKVISLKPDLVLAHESAISSSADAMKQLKDAGITVLTVNDAQSFQEVYQSIEMIGEATGAEDKAEKLISSMKSDLQEIKDKAKTISEKDEKTVFVEVSPAPEIYTTGKDTFMNEMLNVIHAKNAASGQTGWVQMTDEAIVKLNPDAIVTADGEKAADVEKRDGWNVINAVKHHNVYNVDPDLVTRSGPRLIEGVEELAESIYPDTFTK</sequence>
<evidence type="ECO:0000256" key="3">
    <source>
        <dbReference type="SAM" id="Coils"/>
    </source>
</evidence>
<evidence type="ECO:0000256" key="2">
    <source>
        <dbReference type="ARBA" id="ARBA00022729"/>
    </source>
</evidence>
<name>A0ABN3ZF54_BACA1</name>
<dbReference type="InterPro" id="IPR002491">
    <property type="entry name" value="ABC_transptr_periplasmic_BD"/>
</dbReference>
<comment type="similarity">
    <text evidence="1">Belongs to the bacterial solute-binding protein 8 family.</text>
</comment>
<feature type="region of interest" description="Disordered" evidence="4">
    <location>
        <begin position="24"/>
        <end position="43"/>
    </location>
</feature>
<dbReference type="RefSeq" id="WP_003326966.1">
    <property type="nucleotide sequence ID" value="NC_014639.1"/>
</dbReference>
<dbReference type="CDD" id="cd01143">
    <property type="entry name" value="YvrC"/>
    <property type="match status" value="1"/>
</dbReference>
<dbReference type="Proteomes" id="UP000006867">
    <property type="component" value="Chromosome"/>
</dbReference>
<evidence type="ECO:0000313" key="8">
    <source>
        <dbReference type="Proteomes" id="UP000006867"/>
    </source>
</evidence>
<dbReference type="InterPro" id="IPR050902">
    <property type="entry name" value="ABC_Transporter_SBP"/>
</dbReference>
<evidence type="ECO:0000256" key="5">
    <source>
        <dbReference type="SAM" id="SignalP"/>
    </source>
</evidence>
<dbReference type="NCBIfam" id="NF038402">
    <property type="entry name" value="TroA_like"/>
    <property type="match status" value="1"/>
</dbReference>
<dbReference type="SUPFAM" id="SSF53807">
    <property type="entry name" value="Helical backbone' metal receptor"/>
    <property type="match status" value="1"/>
</dbReference>
<dbReference type="PANTHER" id="PTHR30535:SF34">
    <property type="entry name" value="MOLYBDATE-BINDING PROTEIN MOLA"/>
    <property type="match status" value="1"/>
</dbReference>
<keyword evidence="7" id="KW-0449">Lipoprotein</keyword>
<evidence type="ECO:0000256" key="1">
    <source>
        <dbReference type="ARBA" id="ARBA00008814"/>
    </source>
</evidence>
<evidence type="ECO:0000259" key="6">
    <source>
        <dbReference type="PROSITE" id="PS50983"/>
    </source>
</evidence>
<organism evidence="7 8">
    <name type="scientific">Bacillus atrophaeus (strain 1942)</name>
    <dbReference type="NCBI Taxonomy" id="720555"/>
    <lineage>
        <taxon>Bacteria</taxon>
        <taxon>Bacillati</taxon>
        <taxon>Bacillota</taxon>
        <taxon>Bacilli</taxon>
        <taxon>Bacillales</taxon>
        <taxon>Bacillaceae</taxon>
        <taxon>Bacillus</taxon>
    </lineage>
</organism>
<keyword evidence="8" id="KW-1185">Reference proteome</keyword>
<accession>A0ABN3ZF54</accession>
<dbReference type="PROSITE" id="PS50983">
    <property type="entry name" value="FE_B12_PBP"/>
    <property type="match status" value="1"/>
</dbReference>
<evidence type="ECO:0000313" key="7">
    <source>
        <dbReference type="EMBL" id="ADP33824.1"/>
    </source>
</evidence>
<protein>
    <submittedName>
        <fullName evidence="7">Lipoprotein</fullName>
    </submittedName>
</protein>
<dbReference type="Pfam" id="PF01497">
    <property type="entry name" value="Peripla_BP_2"/>
    <property type="match status" value="1"/>
</dbReference>
<proteinExistence type="inferred from homology"/>
<gene>
    <name evidence="7" type="ordered locus">BATR1942_14510</name>
</gene>
<reference evidence="7 8" key="1">
    <citation type="journal article" date="2011" name="Front. Microbiol.">
        <title>Genomic signatures of strain selection and enhancement in Bacillus atrophaeus var. globigii, a historical biowarfare simulant.</title>
        <authorList>
            <person name="Gibbons H.S."/>
            <person name="Broomall S.M."/>
            <person name="McNew L.A."/>
            <person name="Daligault H."/>
            <person name="Chapman C."/>
            <person name="Bruce D."/>
            <person name="Karavis M."/>
            <person name="Krepps M."/>
            <person name="McGregor P.A."/>
            <person name="Hong C."/>
            <person name="Park K.H."/>
            <person name="Akmal A."/>
            <person name="Feldman A."/>
            <person name="Lin J.S."/>
            <person name="Chang W.E."/>
            <person name="Higgs B.W."/>
            <person name="Demirev P."/>
            <person name="Lindquist J."/>
            <person name="Liem A."/>
            <person name="Fochler E."/>
            <person name="Read T.D."/>
            <person name="Tapia R."/>
            <person name="Johnson S."/>
            <person name="Bishop-Lilly K.A."/>
            <person name="Detter C."/>
            <person name="Han C."/>
            <person name="Sozhamannan S."/>
            <person name="Rosenzweig C.N."/>
            <person name="Skowronski E.W."/>
        </authorList>
    </citation>
    <scope>NUCLEOTIDE SEQUENCE [LARGE SCALE GENOMIC DNA]</scope>
    <source>
        <strain evidence="7 8">1942</strain>
    </source>
</reference>
<keyword evidence="3" id="KW-0175">Coiled coil</keyword>
<dbReference type="PANTHER" id="PTHR30535">
    <property type="entry name" value="VITAMIN B12-BINDING PROTEIN"/>
    <property type="match status" value="1"/>
</dbReference>
<dbReference type="InterPro" id="IPR054828">
    <property type="entry name" value="Vit_B12_bind_prot"/>
</dbReference>
<keyword evidence="2 5" id="KW-0732">Signal</keyword>
<feature type="domain" description="Fe/B12 periplasmic-binding" evidence="6">
    <location>
        <begin position="62"/>
        <end position="314"/>
    </location>
</feature>
<dbReference type="Gene3D" id="3.40.50.1980">
    <property type="entry name" value="Nitrogenase molybdenum iron protein domain"/>
    <property type="match status" value="2"/>
</dbReference>
<dbReference type="PROSITE" id="PS51257">
    <property type="entry name" value="PROKAR_LIPOPROTEIN"/>
    <property type="match status" value="1"/>
</dbReference>